<dbReference type="Proteomes" id="UP000092124">
    <property type="component" value="Unassembled WGS sequence"/>
</dbReference>
<dbReference type="STRING" id="56216.A0A1A6G254"/>
<dbReference type="OrthoDB" id="514167at2759"/>
<evidence type="ECO:0000256" key="1">
    <source>
        <dbReference type="ARBA" id="ARBA00008602"/>
    </source>
</evidence>
<keyword evidence="4" id="KW-1185">Reference proteome</keyword>
<evidence type="ECO:0000313" key="4">
    <source>
        <dbReference type="Proteomes" id="UP000092124"/>
    </source>
</evidence>
<dbReference type="Pfam" id="PF10036">
    <property type="entry name" value="RLL"/>
    <property type="match status" value="1"/>
</dbReference>
<reference evidence="3 4" key="1">
    <citation type="submission" date="2016-06" db="EMBL/GenBank/DDBJ databases">
        <title>The Draft Genome Sequence and Annotation of the Desert Woodrat Neotoma lepida.</title>
        <authorList>
            <person name="Campbell M."/>
            <person name="Oakeson K.F."/>
            <person name="Yandell M."/>
            <person name="Halpert J.R."/>
            <person name="Dearing D."/>
        </authorList>
    </citation>
    <scope>NUCLEOTIDE SEQUENCE [LARGE SCALE GENOMIC DNA]</scope>
    <source>
        <strain evidence="3">417</strain>
        <tissue evidence="3">Liver</tissue>
    </source>
</reference>
<sequence>MLWHKIMALDYRNLTGFNCKDETAKNLYCLAQRPENQTPQDQRQSWLLGLAVGLEYGDNAEKHKDLVQGNRKNTNNAARNAEPLIKLDTNNPDFKAGVMALVNLLQIQRHDDCLVVLKAIRILVQKCLTENAVAKANQTREGLPVALDKHILGFDTRDAVLNEELRGLQMKINEAVVAIQAIIANPKTDHRLGKLEDGHIRLQLLACLA</sequence>
<dbReference type="InterPro" id="IPR019265">
    <property type="entry name" value="RTRAF"/>
</dbReference>
<evidence type="ECO:0000256" key="2">
    <source>
        <dbReference type="ARBA" id="ARBA00015365"/>
    </source>
</evidence>
<comment type="similarity">
    <text evidence="1">Belongs to the RTRAF family.</text>
</comment>
<dbReference type="AlphaFoldDB" id="A0A1A6G254"/>
<comment type="caution">
    <text evidence="3">The sequence shown here is derived from an EMBL/GenBank/DDBJ whole genome shotgun (WGS) entry which is preliminary data.</text>
</comment>
<accession>A0A1A6G254</accession>
<dbReference type="PANTHER" id="PTHR15924">
    <property type="entry name" value="CLE"/>
    <property type="match status" value="1"/>
</dbReference>
<name>A0A1A6G254_NEOLE</name>
<evidence type="ECO:0000313" key="3">
    <source>
        <dbReference type="EMBL" id="OBS59885.1"/>
    </source>
</evidence>
<dbReference type="EMBL" id="LZPO01107941">
    <property type="protein sequence ID" value="OBS59885.1"/>
    <property type="molecule type" value="Genomic_DNA"/>
</dbReference>
<organism evidence="3 4">
    <name type="scientific">Neotoma lepida</name>
    <name type="common">Desert woodrat</name>
    <dbReference type="NCBI Taxonomy" id="56216"/>
    <lineage>
        <taxon>Eukaryota</taxon>
        <taxon>Metazoa</taxon>
        <taxon>Chordata</taxon>
        <taxon>Craniata</taxon>
        <taxon>Vertebrata</taxon>
        <taxon>Euteleostomi</taxon>
        <taxon>Mammalia</taxon>
        <taxon>Eutheria</taxon>
        <taxon>Euarchontoglires</taxon>
        <taxon>Glires</taxon>
        <taxon>Rodentia</taxon>
        <taxon>Myomorpha</taxon>
        <taxon>Muroidea</taxon>
        <taxon>Cricetidae</taxon>
        <taxon>Neotominae</taxon>
        <taxon>Neotoma</taxon>
    </lineage>
</organism>
<protein>
    <recommendedName>
        <fullName evidence="2">RNA transcription, translation and transport factor protein</fullName>
    </recommendedName>
</protein>
<proteinExistence type="inferred from homology"/>
<gene>
    <name evidence="3" type="ORF">A6R68_08986</name>
</gene>